<comment type="caution">
    <text evidence="1">The sequence shown here is derived from an EMBL/GenBank/DDBJ whole genome shotgun (WGS) entry which is preliminary data.</text>
</comment>
<evidence type="ECO:0000313" key="1">
    <source>
        <dbReference type="EMBL" id="CAB9508342.1"/>
    </source>
</evidence>
<organism evidence="1 2">
    <name type="scientific">Seminavis robusta</name>
    <dbReference type="NCBI Taxonomy" id="568900"/>
    <lineage>
        <taxon>Eukaryota</taxon>
        <taxon>Sar</taxon>
        <taxon>Stramenopiles</taxon>
        <taxon>Ochrophyta</taxon>
        <taxon>Bacillariophyta</taxon>
        <taxon>Bacillariophyceae</taxon>
        <taxon>Bacillariophycidae</taxon>
        <taxon>Naviculales</taxon>
        <taxon>Naviculaceae</taxon>
        <taxon>Seminavis</taxon>
    </lineage>
</organism>
<dbReference type="EMBL" id="CAICTM010000342">
    <property type="protein sequence ID" value="CAB9508342.1"/>
    <property type="molecule type" value="Genomic_DNA"/>
</dbReference>
<reference evidence="1" key="1">
    <citation type="submission" date="2020-06" db="EMBL/GenBank/DDBJ databases">
        <authorList>
            <consortium name="Plant Systems Biology data submission"/>
        </authorList>
    </citation>
    <scope>NUCLEOTIDE SEQUENCE</scope>
    <source>
        <strain evidence="1">D6</strain>
    </source>
</reference>
<keyword evidence="2" id="KW-1185">Reference proteome</keyword>
<evidence type="ECO:0000313" key="2">
    <source>
        <dbReference type="Proteomes" id="UP001153069"/>
    </source>
</evidence>
<dbReference type="AlphaFoldDB" id="A0A9N8DTE6"/>
<name>A0A9N8DTE6_9STRA</name>
<accession>A0A9N8DTE6</accession>
<protein>
    <submittedName>
        <fullName evidence="1">Uncharacterized protein</fullName>
    </submittedName>
</protein>
<sequence length="276" mass="29995">MLLGACSETIDCYQLRHASTQLYLQATCDGRACSGHHEVTLVPSPQGAGALWYFVGNTATEVRLQNSRLGQTLGGEAAAVASFQPDNSQQPVSLDVDRLNVADYVQAAGIQFAMRNLHTSDFLWSDWEGYEYRLHPQRDLSLYDGRAHWQFQPINCDGDTSSTASKECSSITSVATEAILGGSGTHAYVTPGAEPFFEDVHAFHIQVVACDDMGSTSPATLGCIRIQSAIQSGRVIGIHYDEAKGQKELYLTDRSKDPSSNDLAWTWELLPASSGN</sequence>
<proteinExistence type="predicted"/>
<dbReference type="Proteomes" id="UP001153069">
    <property type="component" value="Unassembled WGS sequence"/>
</dbReference>
<gene>
    <name evidence="1" type="ORF">SEMRO_343_G122020.1</name>
</gene>